<protein>
    <recommendedName>
        <fullName evidence="3">Heme-binding protein</fullName>
    </recommendedName>
</protein>
<evidence type="ECO:0000313" key="1">
    <source>
        <dbReference type="EMBL" id="PLQ00418.1"/>
    </source>
</evidence>
<reference evidence="1 2" key="1">
    <citation type="submission" date="2017-12" db="EMBL/GenBank/DDBJ databases">
        <title>Genome sequence of the active heterotrophic nitrifier-denitrifier, Cupriavidus pauculus UM1.</title>
        <authorList>
            <person name="Putonti C."/>
            <person name="Castignetti D."/>
        </authorList>
    </citation>
    <scope>NUCLEOTIDE SEQUENCE [LARGE SCALE GENOMIC DNA]</scope>
    <source>
        <strain evidence="1 2">UM1</strain>
    </source>
</reference>
<dbReference type="Pfam" id="PF03928">
    <property type="entry name" value="HbpS-like"/>
    <property type="match status" value="1"/>
</dbReference>
<dbReference type="SUPFAM" id="SSF143744">
    <property type="entry name" value="GlcG-like"/>
    <property type="match status" value="1"/>
</dbReference>
<proteinExistence type="predicted"/>
<sequence length="134" mass="13836">MYQKISLGMAELKKVADAAQAYASTKQWVVTIAIVDDGGHLQWLQRADGASPASAYIAAAKARTAAMGQRESKFYEDMVNAGRHAFLSAPGLDCLLEGGVPIMVNGSCAGAIGVSGVRSNEDAEIAHAGIAALA</sequence>
<dbReference type="InterPro" id="IPR052517">
    <property type="entry name" value="GlcG_carb_metab_protein"/>
</dbReference>
<dbReference type="Gene3D" id="3.30.450.150">
    <property type="entry name" value="Haem-degrading domain"/>
    <property type="match status" value="1"/>
</dbReference>
<organism evidence="1 2">
    <name type="scientific">Cupriavidus pauculus</name>
    <dbReference type="NCBI Taxonomy" id="82633"/>
    <lineage>
        <taxon>Bacteria</taxon>
        <taxon>Pseudomonadati</taxon>
        <taxon>Pseudomonadota</taxon>
        <taxon>Betaproteobacteria</taxon>
        <taxon>Burkholderiales</taxon>
        <taxon>Burkholderiaceae</taxon>
        <taxon>Cupriavidus</taxon>
    </lineage>
</organism>
<evidence type="ECO:0008006" key="3">
    <source>
        <dbReference type="Google" id="ProtNLM"/>
    </source>
</evidence>
<dbReference type="AlphaFoldDB" id="A0A2N5CDY5"/>
<evidence type="ECO:0000313" key="2">
    <source>
        <dbReference type="Proteomes" id="UP000234341"/>
    </source>
</evidence>
<dbReference type="RefSeq" id="WP_101681787.1">
    <property type="nucleotide sequence ID" value="NZ_PJRP01000004.1"/>
</dbReference>
<dbReference type="PANTHER" id="PTHR34309">
    <property type="entry name" value="SLR1406 PROTEIN"/>
    <property type="match status" value="1"/>
</dbReference>
<dbReference type="InterPro" id="IPR038084">
    <property type="entry name" value="PduO/GlcC-like_sf"/>
</dbReference>
<dbReference type="OrthoDB" id="9800768at2"/>
<accession>A0A2N5CDY5</accession>
<dbReference type="Proteomes" id="UP000234341">
    <property type="component" value="Unassembled WGS sequence"/>
</dbReference>
<comment type="caution">
    <text evidence="1">The sequence shown here is derived from an EMBL/GenBank/DDBJ whole genome shotgun (WGS) entry which is preliminary data.</text>
</comment>
<gene>
    <name evidence="1" type="ORF">CYJ10_12390</name>
</gene>
<name>A0A2N5CDY5_9BURK</name>
<dbReference type="InterPro" id="IPR005624">
    <property type="entry name" value="PduO/GlcC-like"/>
</dbReference>
<dbReference type="EMBL" id="PJRP01000004">
    <property type="protein sequence ID" value="PLQ00418.1"/>
    <property type="molecule type" value="Genomic_DNA"/>
</dbReference>
<dbReference type="PANTHER" id="PTHR34309:SF1">
    <property type="entry name" value="PROTEIN GLCG"/>
    <property type="match status" value="1"/>
</dbReference>